<dbReference type="Proteomes" id="UP000000621">
    <property type="component" value="Segment"/>
</dbReference>
<dbReference type="KEGG" id="vg:6450065"/>
<keyword evidence="2" id="KW-1185">Reference proteome</keyword>
<evidence type="ECO:0000313" key="1">
    <source>
        <dbReference type="EMBL" id="ACF05132.1"/>
    </source>
</evidence>
<proteinExistence type="predicted"/>
<dbReference type="EMBL" id="EU770222">
    <property type="protein sequence ID" value="ACF05132.1"/>
    <property type="molecule type" value="Genomic_DNA"/>
</dbReference>
<protein>
    <submittedName>
        <fullName evidence="1">Lysin A</fullName>
    </submittedName>
</protein>
<organism evidence="1 2">
    <name type="scientific">Mycobacterium phage Predator</name>
    <dbReference type="NCBI Taxonomy" id="543153"/>
    <lineage>
        <taxon>Viruses</taxon>
        <taxon>Duplodnaviria</taxon>
        <taxon>Heunggongvirae</taxon>
        <taxon>Uroviricota</taxon>
        <taxon>Caudoviricetes</taxon>
        <taxon>Predatorvirus</taxon>
        <taxon>Predatorvirus predator</taxon>
    </lineage>
</organism>
<gene>
    <name evidence="1" type="ORF">PREDATOR_35</name>
</gene>
<sequence>MDAYQHFDAANAAWANVDQEQQFPETLTTAHCLLAIAGFLKILADNATTP</sequence>
<accession>B3VM62</accession>
<dbReference type="RefSeq" id="YP_002003393.1">
    <property type="nucleotide sequence ID" value="NC_011039.1"/>
</dbReference>
<name>B3VM62_9CAUD</name>
<reference evidence="1 2" key="1">
    <citation type="submission" date="2008-05" db="EMBL/GenBank/DDBJ databases">
        <authorList>
            <person name="Weber R.J."/>
            <person name="Jacobs-Sera D."/>
            <person name="Houtz J."/>
            <person name="Hendrix R.W."/>
            <person name="Hatfull G.H."/>
        </authorList>
    </citation>
    <scope>NUCLEOTIDE SEQUENCE [LARGE SCALE GENOMIC DNA]</scope>
</reference>
<evidence type="ECO:0000313" key="2">
    <source>
        <dbReference type="Proteomes" id="UP000000621"/>
    </source>
</evidence>